<feature type="transmembrane region" description="Helical" evidence="7">
    <location>
        <begin position="153"/>
        <end position="171"/>
    </location>
</feature>
<keyword evidence="4 7" id="KW-1133">Transmembrane helix</keyword>
<feature type="transmembrane region" description="Helical" evidence="7">
    <location>
        <begin position="51"/>
        <end position="71"/>
    </location>
</feature>
<dbReference type="GO" id="GO:0005739">
    <property type="term" value="C:mitochondrion"/>
    <property type="evidence" value="ECO:0007669"/>
    <property type="project" value="TreeGrafter"/>
</dbReference>
<dbReference type="GO" id="GO:0015267">
    <property type="term" value="F:channel activity"/>
    <property type="evidence" value="ECO:0007669"/>
    <property type="project" value="TreeGrafter"/>
</dbReference>
<evidence type="ECO:0000256" key="1">
    <source>
        <dbReference type="ARBA" id="ARBA00004141"/>
    </source>
</evidence>
<dbReference type="Pfam" id="PF04117">
    <property type="entry name" value="Mpv17_PMP22"/>
    <property type="match status" value="1"/>
</dbReference>
<dbReference type="GO" id="GO:0016020">
    <property type="term" value="C:membrane"/>
    <property type="evidence" value="ECO:0007669"/>
    <property type="project" value="UniProtKB-SubCell"/>
</dbReference>
<evidence type="ECO:0000313" key="8">
    <source>
        <dbReference type="EMBL" id="JAP65483.1"/>
    </source>
</evidence>
<sequence>MRQAWNLYARLVRDHPMKTQLVTTATVMLSGDLIAQKVIERRADIDVPRAARFFVMGVGFVGPVVRGWYLILERVVGTGSGGVVVFKKVLLDQTLFGPTFVPSFMVVLGTLQRRSWEDIKQSLRANYFQILQTMYMIWPVAQFVNFRFVSFSYRQAFGSCVAIVWNTYLASKANRTQRTRHGEVTSKFTDLKTLVPSATKEGNT</sequence>
<evidence type="ECO:0000256" key="2">
    <source>
        <dbReference type="ARBA" id="ARBA00006824"/>
    </source>
</evidence>
<dbReference type="PANTHER" id="PTHR11266">
    <property type="entry name" value="PEROXISOMAL MEMBRANE PROTEIN 2, PXMP2 MPV17"/>
    <property type="match status" value="1"/>
</dbReference>
<evidence type="ECO:0000256" key="3">
    <source>
        <dbReference type="ARBA" id="ARBA00022692"/>
    </source>
</evidence>
<feature type="transmembrane region" description="Helical" evidence="7">
    <location>
        <begin position="91"/>
        <end position="111"/>
    </location>
</feature>
<dbReference type="PANTHER" id="PTHR11266:SF17">
    <property type="entry name" value="PROTEIN MPV17"/>
    <property type="match status" value="1"/>
</dbReference>
<keyword evidence="3 7" id="KW-0812">Transmembrane</keyword>
<comment type="subcellular location">
    <subcellularLocation>
        <location evidence="1">Membrane</location>
        <topology evidence="1">Multi-pass membrane protein</topology>
    </subcellularLocation>
</comment>
<keyword evidence="5 7" id="KW-0472">Membrane</keyword>
<evidence type="ECO:0000256" key="4">
    <source>
        <dbReference type="ARBA" id="ARBA00022989"/>
    </source>
</evidence>
<dbReference type="AlphaFoldDB" id="A0A131XE13"/>
<name>A0A131XE13_9ACAR</name>
<comment type="similarity">
    <text evidence="2 7">Belongs to the peroxisomal membrane protein PXMP2/4 family.</text>
</comment>
<evidence type="ECO:0000256" key="7">
    <source>
        <dbReference type="RuleBase" id="RU363053"/>
    </source>
</evidence>
<dbReference type="GO" id="GO:1901858">
    <property type="term" value="P:regulation of mitochondrial DNA metabolic process"/>
    <property type="evidence" value="ECO:0007669"/>
    <property type="project" value="TreeGrafter"/>
</dbReference>
<reference evidence="8" key="1">
    <citation type="journal article" date="2017" name="Ticks Tick Borne Dis.">
        <title>An insight into the sialome of Hyalomma excavatum.</title>
        <authorList>
            <person name="Ribeiro J.M."/>
            <person name="Slovak M."/>
            <person name="Francischetti I.M."/>
        </authorList>
    </citation>
    <scope>NUCLEOTIDE SEQUENCE</scope>
    <source>
        <strain evidence="8">Samish</strain>
        <tissue evidence="8">Salivary glands</tissue>
    </source>
</reference>
<dbReference type="EMBL" id="GEFH01003098">
    <property type="protein sequence ID" value="JAP65483.1"/>
    <property type="molecule type" value="mRNA"/>
</dbReference>
<protein>
    <recommendedName>
        <fullName evidence="6">Mitochondrial inner membrane protein Mpv17</fullName>
    </recommendedName>
</protein>
<accession>A0A131XE13</accession>
<proteinExistence type="evidence at transcript level"/>
<organism evidence="8">
    <name type="scientific">Hyalomma excavatum</name>
    <dbReference type="NCBI Taxonomy" id="257692"/>
    <lineage>
        <taxon>Eukaryota</taxon>
        <taxon>Metazoa</taxon>
        <taxon>Ecdysozoa</taxon>
        <taxon>Arthropoda</taxon>
        <taxon>Chelicerata</taxon>
        <taxon>Arachnida</taxon>
        <taxon>Acari</taxon>
        <taxon>Parasitiformes</taxon>
        <taxon>Ixodida</taxon>
        <taxon>Ixodoidea</taxon>
        <taxon>Ixodidae</taxon>
        <taxon>Hyalomminae</taxon>
        <taxon>Hyalomma</taxon>
    </lineage>
</organism>
<dbReference type="InterPro" id="IPR007248">
    <property type="entry name" value="Mpv17_PMP22"/>
</dbReference>
<evidence type="ECO:0000256" key="5">
    <source>
        <dbReference type="ARBA" id="ARBA00023136"/>
    </source>
</evidence>
<feature type="transmembrane region" description="Helical" evidence="7">
    <location>
        <begin position="123"/>
        <end position="141"/>
    </location>
</feature>
<evidence type="ECO:0000256" key="6">
    <source>
        <dbReference type="ARBA" id="ARBA00049743"/>
    </source>
</evidence>